<dbReference type="Proteomes" id="UP000612349">
    <property type="component" value="Unassembled WGS sequence"/>
</dbReference>
<accession>A0A916YYA7</accession>
<keyword evidence="4 5" id="KW-0472">Membrane</keyword>
<dbReference type="GO" id="GO:0016020">
    <property type="term" value="C:membrane"/>
    <property type="evidence" value="ECO:0007669"/>
    <property type="project" value="UniProtKB-SubCell"/>
</dbReference>
<dbReference type="GO" id="GO:0005506">
    <property type="term" value="F:iron ion binding"/>
    <property type="evidence" value="ECO:0007669"/>
    <property type="project" value="InterPro"/>
</dbReference>
<evidence type="ECO:0000256" key="4">
    <source>
        <dbReference type="ARBA" id="ARBA00023136"/>
    </source>
</evidence>
<dbReference type="PANTHER" id="PTHR11863">
    <property type="entry name" value="STEROL DESATURASE"/>
    <property type="match status" value="1"/>
</dbReference>
<comment type="caution">
    <text evidence="7">The sequence shown here is derived from an EMBL/GenBank/DDBJ whole genome shotgun (WGS) entry which is preliminary data.</text>
</comment>
<evidence type="ECO:0000313" key="7">
    <source>
        <dbReference type="EMBL" id="GGD67352.1"/>
    </source>
</evidence>
<reference evidence="7" key="2">
    <citation type="submission" date="2020-09" db="EMBL/GenBank/DDBJ databases">
        <authorList>
            <person name="Sun Q."/>
            <person name="Zhou Y."/>
        </authorList>
    </citation>
    <scope>NUCLEOTIDE SEQUENCE</scope>
    <source>
        <strain evidence="7">CGMCC 1.15360</strain>
    </source>
</reference>
<evidence type="ECO:0000256" key="1">
    <source>
        <dbReference type="ARBA" id="ARBA00004370"/>
    </source>
</evidence>
<proteinExistence type="predicted"/>
<feature type="transmembrane region" description="Helical" evidence="5">
    <location>
        <begin position="75"/>
        <end position="94"/>
    </location>
</feature>
<keyword evidence="8" id="KW-1185">Reference proteome</keyword>
<feature type="transmembrane region" description="Helical" evidence="5">
    <location>
        <begin position="44"/>
        <end position="63"/>
    </location>
</feature>
<name>A0A916YYA7_9SPHN</name>
<feature type="domain" description="Fatty acid hydroxylase" evidence="6">
    <location>
        <begin position="133"/>
        <end position="263"/>
    </location>
</feature>
<gene>
    <name evidence="7" type="ORF">GCM10010990_16020</name>
</gene>
<evidence type="ECO:0000256" key="3">
    <source>
        <dbReference type="ARBA" id="ARBA00022989"/>
    </source>
</evidence>
<evidence type="ECO:0000259" key="6">
    <source>
        <dbReference type="Pfam" id="PF04116"/>
    </source>
</evidence>
<evidence type="ECO:0000313" key="8">
    <source>
        <dbReference type="Proteomes" id="UP000612349"/>
    </source>
</evidence>
<organism evidence="7 8">
    <name type="scientific">Croceicoccus mobilis</name>
    <dbReference type="NCBI Taxonomy" id="1703339"/>
    <lineage>
        <taxon>Bacteria</taxon>
        <taxon>Pseudomonadati</taxon>
        <taxon>Pseudomonadota</taxon>
        <taxon>Alphaproteobacteria</taxon>
        <taxon>Sphingomonadales</taxon>
        <taxon>Erythrobacteraceae</taxon>
        <taxon>Croceicoccus</taxon>
    </lineage>
</organism>
<evidence type="ECO:0000256" key="5">
    <source>
        <dbReference type="SAM" id="Phobius"/>
    </source>
</evidence>
<dbReference type="GO" id="GO:0008610">
    <property type="term" value="P:lipid biosynthetic process"/>
    <property type="evidence" value="ECO:0007669"/>
    <property type="project" value="InterPro"/>
</dbReference>
<comment type="subcellular location">
    <subcellularLocation>
        <location evidence="1">Membrane</location>
    </subcellularLocation>
</comment>
<dbReference type="GO" id="GO:0016491">
    <property type="term" value="F:oxidoreductase activity"/>
    <property type="evidence" value="ECO:0007669"/>
    <property type="project" value="InterPro"/>
</dbReference>
<protein>
    <recommendedName>
        <fullName evidence="6">Fatty acid hydroxylase domain-containing protein</fullName>
    </recommendedName>
</protein>
<keyword evidence="2 5" id="KW-0812">Transmembrane</keyword>
<evidence type="ECO:0000256" key="2">
    <source>
        <dbReference type="ARBA" id="ARBA00022692"/>
    </source>
</evidence>
<dbReference type="EMBL" id="BMIP01000003">
    <property type="protein sequence ID" value="GGD67352.1"/>
    <property type="molecule type" value="Genomic_DNA"/>
</dbReference>
<feature type="transmembrane region" description="Helical" evidence="5">
    <location>
        <begin position="20"/>
        <end position="38"/>
    </location>
</feature>
<dbReference type="AlphaFoldDB" id="A0A916YYA7"/>
<dbReference type="InterPro" id="IPR050307">
    <property type="entry name" value="Sterol_Desaturase_Related"/>
</dbReference>
<feature type="transmembrane region" description="Helical" evidence="5">
    <location>
        <begin position="119"/>
        <end position="140"/>
    </location>
</feature>
<dbReference type="Pfam" id="PF04116">
    <property type="entry name" value="FA_hydroxylase"/>
    <property type="match status" value="1"/>
</dbReference>
<dbReference type="InterPro" id="IPR006694">
    <property type="entry name" value="Fatty_acid_hydroxylase"/>
</dbReference>
<sequence>MTIGWENLPKVEGGPFKRAFFRWFQPVMLVALIAFWYYAPNDWAVASTAITLGIGFKIFLLGLEWVNPRFKSWQLTWKEFAVDLFYVGMGYTIVRTLSSYVGDDVIIGAVQSAFAWEKFAWFMTMPLLLQAFLISFMFDFGQYWMHRGMHNWYPLWLTHAPHHYITQLNINKGAVGNPIELFLIGLGVGGFFDFLPRAFLLAGSLGLAVSIYQHINVRFDPPNWWRTIFNTTEHHSVHHSQDYEASRSNYSATWIFIDRMFGTAVDGEAEALGMEGGRSMSIKETMHFPFTEGWKSIKERFQRRNLPAVPAE</sequence>
<reference evidence="7" key="1">
    <citation type="journal article" date="2014" name="Int. J. Syst. Evol. Microbiol.">
        <title>Complete genome sequence of Corynebacterium casei LMG S-19264T (=DSM 44701T), isolated from a smear-ripened cheese.</title>
        <authorList>
            <consortium name="US DOE Joint Genome Institute (JGI-PGF)"/>
            <person name="Walter F."/>
            <person name="Albersmeier A."/>
            <person name="Kalinowski J."/>
            <person name="Ruckert C."/>
        </authorList>
    </citation>
    <scope>NUCLEOTIDE SEQUENCE</scope>
    <source>
        <strain evidence="7">CGMCC 1.15360</strain>
    </source>
</reference>
<keyword evidence="3 5" id="KW-1133">Transmembrane helix</keyword>